<accession>A0A1F2WM89</accession>
<organism evidence="4 5">
    <name type="scientific">Candidatus Solincola sediminis</name>
    <dbReference type="NCBI Taxonomy" id="1797199"/>
    <lineage>
        <taxon>Bacteria</taxon>
        <taxon>Bacillati</taxon>
        <taxon>Actinomycetota</taxon>
        <taxon>Candidatus Geothermincolia</taxon>
        <taxon>Candidatus Geothermincolales</taxon>
        <taxon>Candidatus Geothermincolaceae</taxon>
        <taxon>Candidatus Solincola</taxon>
    </lineage>
</organism>
<comment type="caution">
    <text evidence="4">The sequence shown here is derived from an EMBL/GenBank/DDBJ whole genome shotgun (WGS) entry which is preliminary data.</text>
</comment>
<evidence type="ECO:0000256" key="1">
    <source>
        <dbReference type="ARBA" id="ARBA00022490"/>
    </source>
</evidence>
<dbReference type="AlphaFoldDB" id="A0A1F2WM89"/>
<keyword evidence="2 3" id="KW-0501">Molybdenum cofactor biosynthesis</keyword>
<evidence type="ECO:0000313" key="4">
    <source>
        <dbReference type="EMBL" id="OFW57980.1"/>
    </source>
</evidence>
<comment type="subcellular location">
    <subcellularLocation>
        <location evidence="3">Cytoplasm</location>
    </subcellularLocation>
</comment>
<protein>
    <recommendedName>
        <fullName evidence="3">Sulfur carrier protein FdhD</fullName>
    </recommendedName>
</protein>
<dbReference type="STRING" id="1797197.A2Y75_12180"/>
<comment type="function">
    <text evidence="3">Required for formate dehydrogenase (FDH) activity. Acts as a sulfur carrier protein that transfers sulfur from IscS to the molybdenum cofactor prior to its insertion into FDH.</text>
</comment>
<gene>
    <name evidence="3" type="primary">fdhD</name>
    <name evidence="4" type="ORF">A2Y75_12180</name>
</gene>
<dbReference type="PIRSF" id="PIRSF015626">
    <property type="entry name" value="FdhD"/>
    <property type="match status" value="1"/>
</dbReference>
<dbReference type="Gene3D" id="3.40.140.10">
    <property type="entry name" value="Cytidine Deaminase, domain 2"/>
    <property type="match status" value="1"/>
</dbReference>
<dbReference type="InterPro" id="IPR016193">
    <property type="entry name" value="Cytidine_deaminase-like"/>
</dbReference>
<dbReference type="GO" id="GO:0006777">
    <property type="term" value="P:Mo-molybdopterin cofactor biosynthetic process"/>
    <property type="evidence" value="ECO:0007669"/>
    <property type="project" value="UniProtKB-UniRule"/>
</dbReference>
<proteinExistence type="inferred from homology"/>
<dbReference type="GO" id="GO:0097163">
    <property type="term" value="F:sulfur carrier activity"/>
    <property type="evidence" value="ECO:0007669"/>
    <property type="project" value="UniProtKB-UniRule"/>
</dbReference>
<evidence type="ECO:0000313" key="5">
    <source>
        <dbReference type="Proteomes" id="UP000177876"/>
    </source>
</evidence>
<feature type="active site" description="Cysteine persulfide intermediate" evidence="3">
    <location>
        <position position="122"/>
    </location>
</feature>
<dbReference type="EMBL" id="MELK01000028">
    <property type="protein sequence ID" value="OFW57980.1"/>
    <property type="molecule type" value="Genomic_DNA"/>
</dbReference>
<dbReference type="GO" id="GO:0016783">
    <property type="term" value="F:sulfurtransferase activity"/>
    <property type="evidence" value="ECO:0007669"/>
    <property type="project" value="InterPro"/>
</dbReference>
<sequence>MSTVDWNIKRFRSGRGSEELRDRVVIELPLEIKLNGIPLVALMRMPGMDKELAVGFCLTEKIIDDISQIRLLKHCGQLEQEIAGGGEAGSDGLDRGNVVEIEAEAPADQDRFSGTFIVRTGCGGADLSALEDYHEGTVSSRLEIGADIIYGVGRELTRHQEVFAGTGGTHGAGVFERDGRAAVVAEDVGRHNALDKAVGWCALWGTEIRDKFLVLSGRISYEMALKAVRVGIPVVVSMAAPTSLGLRIAEKAGLTLVGFSDGKRFNVYTHPERIV</sequence>
<reference evidence="4 5" key="1">
    <citation type="journal article" date="2016" name="Nat. Commun.">
        <title>Thousands of microbial genomes shed light on interconnected biogeochemical processes in an aquifer system.</title>
        <authorList>
            <person name="Anantharaman K."/>
            <person name="Brown C.T."/>
            <person name="Hug L.A."/>
            <person name="Sharon I."/>
            <person name="Castelle C.J."/>
            <person name="Probst A.J."/>
            <person name="Thomas B.C."/>
            <person name="Singh A."/>
            <person name="Wilkins M.J."/>
            <person name="Karaoz U."/>
            <person name="Brodie E.L."/>
            <person name="Williams K.H."/>
            <person name="Hubbard S.S."/>
            <person name="Banfield J.F."/>
        </authorList>
    </citation>
    <scope>NUCLEOTIDE SEQUENCE [LARGE SCALE GENOMIC DNA]</scope>
</reference>
<comment type="caution">
    <text evidence="3">Lacks conserved residue(s) required for the propagation of feature annotation.</text>
</comment>
<dbReference type="InterPro" id="IPR003786">
    <property type="entry name" value="FdhD"/>
</dbReference>
<dbReference type="PANTHER" id="PTHR30592">
    <property type="entry name" value="FORMATE DEHYDROGENASE"/>
    <property type="match status" value="1"/>
</dbReference>
<keyword evidence="1 3" id="KW-0963">Cytoplasm</keyword>
<dbReference type="HAMAP" id="MF_00187">
    <property type="entry name" value="FdhD"/>
    <property type="match status" value="1"/>
</dbReference>
<evidence type="ECO:0000256" key="2">
    <source>
        <dbReference type="ARBA" id="ARBA00023150"/>
    </source>
</evidence>
<name>A0A1F2WM89_9ACTN</name>
<dbReference type="Pfam" id="PF02634">
    <property type="entry name" value="FdhD-NarQ"/>
    <property type="match status" value="1"/>
</dbReference>
<dbReference type="PANTHER" id="PTHR30592:SF1">
    <property type="entry name" value="SULFUR CARRIER PROTEIN FDHD"/>
    <property type="match status" value="1"/>
</dbReference>
<dbReference type="NCBIfam" id="TIGR00129">
    <property type="entry name" value="fdhD_narQ"/>
    <property type="match status" value="1"/>
</dbReference>
<dbReference type="Gene3D" id="3.10.20.10">
    <property type="match status" value="1"/>
</dbReference>
<evidence type="ECO:0000256" key="3">
    <source>
        <dbReference type="HAMAP-Rule" id="MF_00187"/>
    </source>
</evidence>
<dbReference type="GO" id="GO:0005737">
    <property type="term" value="C:cytoplasm"/>
    <property type="evidence" value="ECO:0007669"/>
    <property type="project" value="UniProtKB-SubCell"/>
</dbReference>
<dbReference type="SUPFAM" id="SSF53927">
    <property type="entry name" value="Cytidine deaminase-like"/>
    <property type="match status" value="1"/>
</dbReference>
<comment type="similarity">
    <text evidence="3">Belongs to the FdhD family.</text>
</comment>
<dbReference type="Proteomes" id="UP000177876">
    <property type="component" value="Unassembled WGS sequence"/>
</dbReference>